<organism evidence="4 5">
    <name type="scientific">Rhamnusium bicolor</name>
    <dbReference type="NCBI Taxonomy" id="1586634"/>
    <lineage>
        <taxon>Eukaryota</taxon>
        <taxon>Metazoa</taxon>
        <taxon>Ecdysozoa</taxon>
        <taxon>Arthropoda</taxon>
        <taxon>Hexapoda</taxon>
        <taxon>Insecta</taxon>
        <taxon>Pterygota</taxon>
        <taxon>Neoptera</taxon>
        <taxon>Endopterygota</taxon>
        <taxon>Coleoptera</taxon>
        <taxon>Polyphaga</taxon>
        <taxon>Cucujiformia</taxon>
        <taxon>Chrysomeloidea</taxon>
        <taxon>Cerambycidae</taxon>
        <taxon>Lepturinae</taxon>
        <taxon>Rhagiini</taxon>
        <taxon>Rhamnusium</taxon>
    </lineage>
</organism>
<dbReference type="GO" id="GO:0005634">
    <property type="term" value="C:nucleus"/>
    <property type="evidence" value="ECO:0007669"/>
    <property type="project" value="UniProtKB-SubCell"/>
</dbReference>
<dbReference type="Proteomes" id="UP001162156">
    <property type="component" value="Unassembled WGS sequence"/>
</dbReference>
<dbReference type="Gene3D" id="1.10.10.60">
    <property type="entry name" value="Homeodomain-like"/>
    <property type="match status" value="1"/>
</dbReference>
<evidence type="ECO:0000256" key="1">
    <source>
        <dbReference type="ARBA" id="ARBA00004123"/>
    </source>
</evidence>
<dbReference type="InterPro" id="IPR015010">
    <property type="entry name" value="TERF2IP_Myb"/>
</dbReference>
<keyword evidence="5" id="KW-1185">Reference proteome</keyword>
<name>A0AAV8XL05_9CUCU</name>
<evidence type="ECO:0000313" key="5">
    <source>
        <dbReference type="Proteomes" id="UP001162156"/>
    </source>
</evidence>
<reference evidence="4" key="1">
    <citation type="journal article" date="2023" name="Insect Mol. Biol.">
        <title>Genome sequencing provides insights into the evolution of gene families encoding plant cell wall-degrading enzymes in longhorned beetles.</title>
        <authorList>
            <person name="Shin N.R."/>
            <person name="Okamura Y."/>
            <person name="Kirsch R."/>
            <person name="Pauchet Y."/>
        </authorList>
    </citation>
    <scope>NUCLEOTIDE SEQUENCE</scope>
    <source>
        <strain evidence="4">RBIC_L_NR</strain>
    </source>
</reference>
<feature type="region of interest" description="Disordered" evidence="2">
    <location>
        <begin position="90"/>
        <end position="128"/>
    </location>
</feature>
<dbReference type="Pfam" id="PF08914">
    <property type="entry name" value="Myb_Rap1"/>
    <property type="match status" value="1"/>
</dbReference>
<feature type="domain" description="TERF2-interacting telomeric protein 1 Myb" evidence="3">
    <location>
        <begin position="8"/>
        <end position="63"/>
    </location>
</feature>
<dbReference type="SUPFAM" id="SSF46689">
    <property type="entry name" value="Homeodomain-like"/>
    <property type="match status" value="1"/>
</dbReference>
<comment type="subcellular location">
    <subcellularLocation>
        <location evidence="1">Nucleus</location>
    </subcellularLocation>
</comment>
<evidence type="ECO:0000313" key="4">
    <source>
        <dbReference type="EMBL" id="KAJ8939386.1"/>
    </source>
</evidence>
<evidence type="ECO:0000256" key="2">
    <source>
        <dbReference type="SAM" id="MobiDB-lite"/>
    </source>
</evidence>
<gene>
    <name evidence="4" type="ORF">NQ314_011131</name>
</gene>
<dbReference type="EMBL" id="JANEYF010003093">
    <property type="protein sequence ID" value="KAJ8939386.1"/>
    <property type="molecule type" value="Genomic_DNA"/>
</dbReference>
<evidence type="ECO:0000259" key="3">
    <source>
        <dbReference type="Pfam" id="PF08914"/>
    </source>
</evidence>
<proteinExistence type="predicted"/>
<dbReference type="InterPro" id="IPR009057">
    <property type="entry name" value="Homeodomain-like_sf"/>
</dbReference>
<feature type="compositionally biased region" description="Acidic residues" evidence="2">
    <location>
        <begin position="101"/>
        <end position="122"/>
    </location>
</feature>
<protein>
    <recommendedName>
        <fullName evidence="3">TERF2-interacting telomeric protein 1 Myb domain-containing protein</fullName>
    </recommendedName>
</protein>
<sequence>MSGYRPIYTHDEDLRILRLIIDTKSHYRIRGKSFWQDLSNSGHLDRSWQSLKERFERHILPRINDYDITSEEKMEIQLAHHQLLTNFKNENNFSAPSYSYDDSDEDGDGEETDESDEDGEGEDANKSD</sequence>
<comment type="caution">
    <text evidence="4">The sequence shown here is derived from an EMBL/GenBank/DDBJ whole genome shotgun (WGS) entry which is preliminary data.</text>
</comment>
<dbReference type="AlphaFoldDB" id="A0AAV8XL05"/>
<accession>A0AAV8XL05</accession>